<evidence type="ECO:0000313" key="5">
    <source>
        <dbReference type="EMBL" id="KKL49993.1"/>
    </source>
</evidence>
<dbReference type="Gene3D" id="3.40.50.10310">
    <property type="entry name" value="Creatininase"/>
    <property type="match status" value="1"/>
</dbReference>
<dbReference type="InterPro" id="IPR003785">
    <property type="entry name" value="Creatininase/forma_Hydrolase"/>
</dbReference>
<name>A0A0F9CKX9_9ZZZZ</name>
<dbReference type="EMBL" id="LAZR01032759">
    <property type="protein sequence ID" value="KKL49993.1"/>
    <property type="molecule type" value="Genomic_DNA"/>
</dbReference>
<dbReference type="PANTHER" id="PTHR35005">
    <property type="entry name" value="3-DEHYDRO-SCYLLO-INOSOSE HYDROLASE"/>
    <property type="match status" value="1"/>
</dbReference>
<dbReference type="GO" id="GO:0009231">
    <property type="term" value="P:riboflavin biosynthetic process"/>
    <property type="evidence" value="ECO:0007669"/>
    <property type="project" value="TreeGrafter"/>
</dbReference>
<keyword evidence="4" id="KW-0862">Zinc</keyword>
<dbReference type="GO" id="GO:0046872">
    <property type="term" value="F:metal ion binding"/>
    <property type="evidence" value="ECO:0007669"/>
    <property type="project" value="UniProtKB-KW"/>
</dbReference>
<evidence type="ECO:0008006" key="6">
    <source>
        <dbReference type="Google" id="ProtNLM"/>
    </source>
</evidence>
<evidence type="ECO:0000256" key="4">
    <source>
        <dbReference type="ARBA" id="ARBA00022833"/>
    </source>
</evidence>
<dbReference type="SUPFAM" id="SSF102215">
    <property type="entry name" value="Creatininase"/>
    <property type="match status" value="1"/>
</dbReference>
<dbReference type="GO" id="GO:0016811">
    <property type="term" value="F:hydrolase activity, acting on carbon-nitrogen (but not peptide) bonds, in linear amides"/>
    <property type="evidence" value="ECO:0007669"/>
    <property type="project" value="TreeGrafter"/>
</dbReference>
<dbReference type="InterPro" id="IPR024087">
    <property type="entry name" value="Creatininase-like_sf"/>
</dbReference>
<dbReference type="Pfam" id="PF02633">
    <property type="entry name" value="Creatininase"/>
    <property type="match status" value="1"/>
</dbReference>
<keyword evidence="3" id="KW-0378">Hydrolase</keyword>
<gene>
    <name evidence="5" type="ORF">LCGC14_2309950</name>
</gene>
<comment type="cofactor">
    <cofactor evidence="1">
        <name>Zn(2+)</name>
        <dbReference type="ChEBI" id="CHEBI:29105"/>
    </cofactor>
</comment>
<reference evidence="5" key="1">
    <citation type="journal article" date="2015" name="Nature">
        <title>Complex archaea that bridge the gap between prokaryotes and eukaryotes.</title>
        <authorList>
            <person name="Spang A."/>
            <person name="Saw J.H."/>
            <person name="Jorgensen S.L."/>
            <person name="Zaremba-Niedzwiedzka K."/>
            <person name="Martijn J."/>
            <person name="Lind A.E."/>
            <person name="van Eijk R."/>
            <person name="Schleper C."/>
            <person name="Guy L."/>
            <person name="Ettema T.J."/>
        </authorList>
    </citation>
    <scope>NUCLEOTIDE SEQUENCE</scope>
</reference>
<protein>
    <recommendedName>
        <fullName evidence="6">Creatininase</fullName>
    </recommendedName>
</protein>
<proteinExistence type="predicted"/>
<accession>A0A0F9CKX9</accession>
<evidence type="ECO:0000256" key="1">
    <source>
        <dbReference type="ARBA" id="ARBA00001947"/>
    </source>
</evidence>
<evidence type="ECO:0000256" key="3">
    <source>
        <dbReference type="ARBA" id="ARBA00022801"/>
    </source>
</evidence>
<comment type="caution">
    <text evidence="5">The sequence shown here is derived from an EMBL/GenBank/DDBJ whole genome shotgun (WGS) entry which is preliminary data.</text>
</comment>
<dbReference type="PANTHER" id="PTHR35005:SF1">
    <property type="entry name" value="2-AMINO-5-FORMYLAMINO-6-RIBOSYLAMINOPYRIMIDIN-4(3H)-ONE 5'-MONOPHOSPHATE DEFORMYLASE"/>
    <property type="match status" value="1"/>
</dbReference>
<organism evidence="5">
    <name type="scientific">marine sediment metagenome</name>
    <dbReference type="NCBI Taxonomy" id="412755"/>
    <lineage>
        <taxon>unclassified sequences</taxon>
        <taxon>metagenomes</taxon>
        <taxon>ecological metagenomes</taxon>
    </lineage>
</organism>
<sequence length="253" mass="28345">MRYADLTYEELRDLLPQVQAVFIPLGCTEQQGPHLPTDFDTWMITTLCHDIAERLQRDHGKLVLVLPTLPFGPTPEHVGLGFGYVDLRQSTHEAVVEDVLESLAAQGFKTLVVWRGCGQHDLEALIERFNASHQDCAAYQPVIDYGTVADTAFGRQIPGGHADSFATSIRLYLNKDAVRLDKVRMPALQPFEWRRDIDFSAVSDTGVVGDPTRASAEAGARIWELCVREGAYITGLLMEGRVDQVRQKWHFLP</sequence>
<dbReference type="AlphaFoldDB" id="A0A0F9CKX9"/>
<keyword evidence="2" id="KW-0479">Metal-binding</keyword>
<evidence type="ECO:0000256" key="2">
    <source>
        <dbReference type="ARBA" id="ARBA00022723"/>
    </source>
</evidence>